<evidence type="ECO:0000313" key="3">
    <source>
        <dbReference type="Proteomes" id="UP000249720"/>
    </source>
</evidence>
<comment type="caution">
    <text evidence="2">The sequence shown here is derived from an EMBL/GenBank/DDBJ whole genome shotgun (WGS) entry which is preliminary data.</text>
</comment>
<dbReference type="PANTHER" id="PTHR10151">
    <property type="entry name" value="ECTONUCLEOTIDE PYROPHOSPHATASE/PHOSPHODIESTERASE"/>
    <property type="match status" value="1"/>
</dbReference>
<organism evidence="2 3">
    <name type="scientific">Hydrotalea sandarakina</name>
    <dbReference type="NCBI Taxonomy" id="1004304"/>
    <lineage>
        <taxon>Bacteria</taxon>
        <taxon>Pseudomonadati</taxon>
        <taxon>Bacteroidota</taxon>
        <taxon>Chitinophagia</taxon>
        <taxon>Chitinophagales</taxon>
        <taxon>Chitinophagaceae</taxon>
        <taxon>Hydrotalea</taxon>
    </lineage>
</organism>
<dbReference type="AlphaFoldDB" id="A0A2W7RV34"/>
<evidence type="ECO:0000256" key="1">
    <source>
        <dbReference type="SAM" id="SignalP"/>
    </source>
</evidence>
<sequence length="420" mass="47870">MKIYKAFFCCIMFCFWGFQAADAQPQHKVLFVIADGIPADMIENMNKPALQKIIDSGTYLRSFTGGILQTYSQMPTISAPGYNNLLTGTWAYKHNVFSNNVQNPNYHYKHILRLLKEQYPQKKVAVFSSWLDNRTKLLGDGLPQAGDYTTDFYFDGFELDTLHFPHDAAHSYMHRIDEMVIHKADSVIKKNGPDASWIYLEYTDDMGHMHGTNSTDYHNALTYFDAQMNKIWQAVQYREKNFNEKWLVVITTDHGRDAQTGRNHGGQSERERTTWMILNTKNLNNYAHKDEPAVVDIYPTIARFMHVSIPTLLQYELDGVPLIGAVSVAKPWVVLKSNSLQLKWQALEDTGTVKIYAATTNQFKTGGTDHYTLIATVPNQQQSFEMPLPKEQTAVLKLVIQGAHNCVNTWYTASNTTSAK</sequence>
<feature type="chain" id="PRO_5016104519" evidence="1">
    <location>
        <begin position="21"/>
        <end position="420"/>
    </location>
</feature>
<evidence type="ECO:0000313" key="2">
    <source>
        <dbReference type="EMBL" id="PZX64558.1"/>
    </source>
</evidence>
<dbReference type="EMBL" id="QKZV01000002">
    <property type="protein sequence ID" value="PZX64558.1"/>
    <property type="molecule type" value="Genomic_DNA"/>
</dbReference>
<name>A0A2W7RV34_9BACT</name>
<accession>A0A2W7RV34</accession>
<feature type="signal peptide" evidence="1">
    <location>
        <begin position="1"/>
        <end position="20"/>
    </location>
</feature>
<dbReference type="Gene3D" id="3.40.720.10">
    <property type="entry name" value="Alkaline Phosphatase, subunit A"/>
    <property type="match status" value="1"/>
</dbReference>
<dbReference type="RefSeq" id="WP_111293725.1">
    <property type="nucleotide sequence ID" value="NZ_QKZV01000002.1"/>
</dbReference>
<dbReference type="GO" id="GO:0016787">
    <property type="term" value="F:hydrolase activity"/>
    <property type="evidence" value="ECO:0007669"/>
    <property type="project" value="UniProtKB-ARBA"/>
</dbReference>
<dbReference type="OrthoDB" id="279982at2"/>
<dbReference type="Proteomes" id="UP000249720">
    <property type="component" value="Unassembled WGS sequence"/>
</dbReference>
<dbReference type="Pfam" id="PF01663">
    <property type="entry name" value="Phosphodiest"/>
    <property type="match status" value="1"/>
</dbReference>
<dbReference type="InterPro" id="IPR002591">
    <property type="entry name" value="Phosphodiest/P_Trfase"/>
</dbReference>
<protein>
    <submittedName>
        <fullName evidence="2">Type I phosphodiesterase/nucleotide pyrophosphatase</fullName>
    </submittedName>
</protein>
<dbReference type="InterPro" id="IPR017850">
    <property type="entry name" value="Alkaline_phosphatase_core_sf"/>
</dbReference>
<gene>
    <name evidence="2" type="ORF">LX80_00754</name>
</gene>
<dbReference type="PANTHER" id="PTHR10151:SF120">
    <property type="entry name" value="BIS(5'-ADENOSYL)-TRIPHOSPHATASE"/>
    <property type="match status" value="1"/>
</dbReference>
<keyword evidence="1" id="KW-0732">Signal</keyword>
<proteinExistence type="predicted"/>
<dbReference type="SUPFAM" id="SSF53649">
    <property type="entry name" value="Alkaline phosphatase-like"/>
    <property type="match status" value="1"/>
</dbReference>
<keyword evidence="3" id="KW-1185">Reference proteome</keyword>
<reference evidence="2 3" key="1">
    <citation type="submission" date="2018-06" db="EMBL/GenBank/DDBJ databases">
        <title>Genomic Encyclopedia of Archaeal and Bacterial Type Strains, Phase II (KMG-II): from individual species to whole genera.</title>
        <authorList>
            <person name="Goeker M."/>
        </authorList>
    </citation>
    <scope>NUCLEOTIDE SEQUENCE [LARGE SCALE GENOMIC DNA]</scope>
    <source>
        <strain evidence="2 3">DSM 23241</strain>
    </source>
</reference>